<dbReference type="GO" id="GO:0004630">
    <property type="term" value="F:phospholipase D activity"/>
    <property type="evidence" value="ECO:0007669"/>
    <property type="project" value="UniProtKB-EC"/>
</dbReference>
<proteinExistence type="inferred from homology"/>
<feature type="domain" description="PLD phosphodiesterase" evidence="3">
    <location>
        <begin position="425"/>
        <end position="451"/>
    </location>
</feature>
<dbReference type="EMBL" id="CAJPWZ010002196">
    <property type="protein sequence ID" value="CAG2233023.1"/>
    <property type="molecule type" value="Genomic_DNA"/>
</dbReference>
<evidence type="ECO:0000313" key="5">
    <source>
        <dbReference type="Proteomes" id="UP000683360"/>
    </source>
</evidence>
<feature type="transmembrane region" description="Helical" evidence="2">
    <location>
        <begin position="40"/>
        <end position="68"/>
    </location>
</feature>
<keyword evidence="2" id="KW-1133">Transmembrane helix</keyword>
<evidence type="ECO:0000256" key="1">
    <source>
        <dbReference type="ARBA" id="ARBA00008664"/>
    </source>
</evidence>
<dbReference type="Pfam" id="PF00614">
    <property type="entry name" value="PLDc"/>
    <property type="match status" value="1"/>
</dbReference>
<dbReference type="AlphaFoldDB" id="A0A8S3TNL2"/>
<comment type="similarity">
    <text evidence="1">Belongs to the phospholipase D family.</text>
</comment>
<name>A0A8S3TNL2_MYTED</name>
<dbReference type="SUPFAM" id="SSF56024">
    <property type="entry name" value="Phospholipase D/nuclease"/>
    <property type="match status" value="2"/>
</dbReference>
<gene>
    <name evidence="4" type="ORF">MEDL_45614</name>
</gene>
<accession>A0A8S3TNL2</accession>
<dbReference type="Proteomes" id="UP000683360">
    <property type="component" value="Unassembled WGS sequence"/>
</dbReference>
<dbReference type="Gene3D" id="3.30.870.10">
    <property type="entry name" value="Endonuclease Chain A"/>
    <property type="match status" value="2"/>
</dbReference>
<organism evidence="4 5">
    <name type="scientific">Mytilus edulis</name>
    <name type="common">Blue mussel</name>
    <dbReference type="NCBI Taxonomy" id="6550"/>
    <lineage>
        <taxon>Eukaryota</taxon>
        <taxon>Metazoa</taxon>
        <taxon>Spiralia</taxon>
        <taxon>Lophotrochozoa</taxon>
        <taxon>Mollusca</taxon>
        <taxon>Bivalvia</taxon>
        <taxon>Autobranchia</taxon>
        <taxon>Pteriomorphia</taxon>
        <taxon>Mytilida</taxon>
        <taxon>Mytiloidea</taxon>
        <taxon>Mytilidae</taxon>
        <taxon>Mytilinae</taxon>
        <taxon>Mytilus</taxon>
    </lineage>
</organism>
<dbReference type="InterPro" id="IPR001736">
    <property type="entry name" value="PLipase_D/transphosphatidylase"/>
</dbReference>
<keyword evidence="2" id="KW-0812">Transmembrane</keyword>
<keyword evidence="4" id="KW-0378">Hydrolase</keyword>
<sequence>MKCQQRADVHGKTKTSVMESDKEILVEYHQKYAAAKKRTCILVTAIVTAIVLIVTAVCTLGVYFGVYYSPENDKASIKPKSLMGQSCSDPCILNLVESIPDNLTFVKGAPLHSSTYEGIMSLMANAKETIEIASYYWTLNGQDLPFHDNSSWEGESILETLISSGRDKKIKIKIVQNKPKGRNNNTEALAKYAGAEVRTLDFDKLLGNGIIHTKMWLIDRKHFYVGSANLDWRSYTQVKELGAVIYNCPCMAKDMGKLFDVYWYLGVPGTTVPSSWPSSYSTDINSNTSMQIQYNGTAATTYLSSSPPPFCPNGRTVDIDAIVDVIHKADKFVYIAVMDYFPTTQFSRPRKYWPVIDDALRRAAFDRRISVKLLISYWNNTWAEMPLYLKSLNVLKYSDYGVHTNIEVRMFVVPAFTESQRKIPFARVNHNKYMVTDKTAYIGTSNWSGDYFIDTGGIGLIVNQNVTAEPGNVRKQLEDIFYRDWDSQYSTNIDHFNFTTKGHTEL</sequence>
<evidence type="ECO:0000313" key="4">
    <source>
        <dbReference type="EMBL" id="CAG2233023.1"/>
    </source>
</evidence>
<dbReference type="PANTHER" id="PTHR10185">
    <property type="entry name" value="PHOSPHOLIPASE D - RELATED"/>
    <property type="match status" value="1"/>
</dbReference>
<dbReference type="PROSITE" id="PS50035">
    <property type="entry name" value="PLD"/>
    <property type="match status" value="2"/>
</dbReference>
<dbReference type="OrthoDB" id="1923775at2759"/>
<dbReference type="EC" id="3.1.4.4" evidence="4"/>
<dbReference type="InterPro" id="IPR050874">
    <property type="entry name" value="Diverse_PLD-related"/>
</dbReference>
<keyword evidence="2" id="KW-0472">Membrane</keyword>
<reference evidence="4" key="1">
    <citation type="submission" date="2021-03" db="EMBL/GenBank/DDBJ databases">
        <authorList>
            <person name="Bekaert M."/>
        </authorList>
    </citation>
    <scope>NUCLEOTIDE SEQUENCE</scope>
</reference>
<comment type="caution">
    <text evidence="4">The sequence shown here is derived from an EMBL/GenBank/DDBJ whole genome shotgun (WGS) entry which is preliminary data.</text>
</comment>
<evidence type="ECO:0000256" key="2">
    <source>
        <dbReference type="SAM" id="Phobius"/>
    </source>
</evidence>
<feature type="domain" description="PLD phosphodiesterase" evidence="3">
    <location>
        <begin position="207"/>
        <end position="234"/>
    </location>
</feature>
<dbReference type="SMART" id="SM00155">
    <property type="entry name" value="PLDc"/>
    <property type="match status" value="2"/>
</dbReference>
<dbReference type="Pfam" id="PF13918">
    <property type="entry name" value="PLDc_3"/>
    <property type="match status" value="1"/>
</dbReference>
<dbReference type="PANTHER" id="PTHR10185:SF17">
    <property type="entry name" value="GM01519P-RELATED"/>
    <property type="match status" value="1"/>
</dbReference>
<keyword evidence="5" id="KW-1185">Reference proteome</keyword>
<evidence type="ECO:0000259" key="3">
    <source>
        <dbReference type="PROSITE" id="PS50035"/>
    </source>
</evidence>
<protein>
    <submittedName>
        <fullName evidence="4">PLD3_4</fullName>
        <ecNumber evidence="4">3.1.4.4</ecNumber>
    </submittedName>
</protein>
<dbReference type="CDD" id="cd09106">
    <property type="entry name" value="PLDc_vPLD3_4_5_like_1"/>
    <property type="match status" value="1"/>
</dbReference>
<dbReference type="InterPro" id="IPR032803">
    <property type="entry name" value="PLDc_3"/>
</dbReference>